<comment type="caution">
    <text evidence="2">The sequence shown here is derived from an EMBL/GenBank/DDBJ whole genome shotgun (WGS) entry which is preliminary data.</text>
</comment>
<sequence length="215" mass="24443">MLSVTTPIFGSDHRPNVSSPLSSSPIRASSPPSSADRISLPQRQIQSSPIQRPKFKFASRPTRKNPLLQNWDDAAGHRRRKFLQIVRQKQDEMVWLRRDIEGQFLKKNLLADIGRLSHDAPAFSDTDLEDAMAFQEEPTKNHDLMDETYEETEEFEAMVASYEQQSQIDKRPPSPLPSPLPSPSDDEYDEVFAELIAQEEAQLQSQSSGEQMDMS</sequence>
<protein>
    <submittedName>
        <fullName evidence="2">Uncharacterized protein</fullName>
    </submittedName>
</protein>
<feature type="compositionally biased region" description="Basic residues" evidence="1">
    <location>
        <begin position="53"/>
        <end position="63"/>
    </location>
</feature>
<accession>A0A5C6G3V4</accession>
<organism evidence="2 3">
    <name type="scientific">Metarhizium rileyi (strain RCEF 4871)</name>
    <name type="common">Nomuraea rileyi</name>
    <dbReference type="NCBI Taxonomy" id="1649241"/>
    <lineage>
        <taxon>Eukaryota</taxon>
        <taxon>Fungi</taxon>
        <taxon>Dikarya</taxon>
        <taxon>Ascomycota</taxon>
        <taxon>Pezizomycotina</taxon>
        <taxon>Sordariomycetes</taxon>
        <taxon>Hypocreomycetidae</taxon>
        <taxon>Hypocreales</taxon>
        <taxon>Clavicipitaceae</taxon>
        <taxon>Metarhizium</taxon>
    </lineage>
</organism>
<gene>
    <name evidence="2" type="ORF">ED733_002128</name>
</gene>
<dbReference type="Proteomes" id="UP000317257">
    <property type="component" value="Unassembled WGS sequence"/>
</dbReference>
<dbReference type="AlphaFoldDB" id="A0A5C6G3V4"/>
<feature type="compositionally biased region" description="Low complexity" evidence="1">
    <location>
        <begin position="18"/>
        <end position="40"/>
    </location>
</feature>
<reference evidence="3" key="1">
    <citation type="submission" date="2018-12" db="EMBL/GenBank/DDBJ databases">
        <title>The complete genome of Metarhizium rileyi, a key fungal pathogen of Lepidoptera.</title>
        <authorList>
            <person name="Binneck E."/>
            <person name="Lastra C.C.L."/>
            <person name="Sosa-Gomez D.R."/>
        </authorList>
    </citation>
    <scope>NUCLEOTIDE SEQUENCE [LARGE SCALE GENOMIC DNA]</scope>
    <source>
        <strain evidence="3">Cep018-CH2</strain>
    </source>
</reference>
<evidence type="ECO:0000256" key="1">
    <source>
        <dbReference type="SAM" id="MobiDB-lite"/>
    </source>
</evidence>
<feature type="region of interest" description="Disordered" evidence="1">
    <location>
        <begin position="160"/>
        <end position="189"/>
    </location>
</feature>
<name>A0A5C6G3V4_METRR</name>
<evidence type="ECO:0000313" key="2">
    <source>
        <dbReference type="EMBL" id="TWU72194.1"/>
    </source>
</evidence>
<feature type="compositionally biased region" description="Polar residues" evidence="1">
    <location>
        <begin position="41"/>
        <end position="50"/>
    </location>
</feature>
<evidence type="ECO:0000313" key="3">
    <source>
        <dbReference type="Proteomes" id="UP000317257"/>
    </source>
</evidence>
<dbReference type="EMBL" id="SBHS01000031">
    <property type="protein sequence ID" value="TWU72194.1"/>
    <property type="molecule type" value="Genomic_DNA"/>
</dbReference>
<proteinExistence type="predicted"/>
<feature type="compositionally biased region" description="Pro residues" evidence="1">
    <location>
        <begin position="173"/>
        <end position="182"/>
    </location>
</feature>
<feature type="region of interest" description="Disordered" evidence="1">
    <location>
        <begin position="1"/>
        <end position="69"/>
    </location>
</feature>